<organism evidence="2">
    <name type="scientific">Brazilian cedratvirus IHUMI</name>
    <dbReference type="NCBI Taxonomy" id="2126980"/>
    <lineage>
        <taxon>Viruses</taxon>
        <taxon>Pithoviruses</taxon>
        <taxon>Orthocedratvirinae</taxon>
        <taxon>Alphacedratvirus</taxon>
        <taxon>Alphacedratvirus brasiliense</taxon>
    </lineage>
</organism>
<sequence length="71" mass="7869">MDDVSININPSFPEKDAFSIIEASPSYTRVVYFVISVFVVIVKTNLVLTVFEKKIDILSGEKGASSHSFLD</sequence>
<proteinExistence type="predicted"/>
<dbReference type="Proteomes" id="UP000273054">
    <property type="component" value="Segment"/>
</dbReference>
<evidence type="ECO:0000313" key="2">
    <source>
        <dbReference type="EMBL" id="SPN79638.1"/>
    </source>
</evidence>
<dbReference type="EMBL" id="LT994651">
    <property type="protein sequence ID" value="SPN79638.1"/>
    <property type="molecule type" value="Genomic_DNA"/>
</dbReference>
<protein>
    <submittedName>
        <fullName evidence="2">Transmembrane domain-containing protein</fullName>
    </submittedName>
</protein>
<keyword evidence="1" id="KW-0472">Membrane</keyword>
<keyword evidence="3" id="KW-1185">Reference proteome</keyword>
<feature type="transmembrane region" description="Helical" evidence="1">
    <location>
        <begin position="30"/>
        <end position="51"/>
    </location>
</feature>
<evidence type="ECO:0000313" key="3">
    <source>
        <dbReference type="Proteomes" id="UP000273054"/>
    </source>
</evidence>
<keyword evidence="1" id="KW-1133">Transmembrane helix</keyword>
<keyword evidence="1 2" id="KW-0812">Transmembrane</keyword>
<accession>A0A2R8FFD8</accession>
<reference evidence="2" key="1">
    <citation type="submission" date="2018-03" db="EMBL/GenBank/DDBJ databases">
        <authorList>
            <consortium name="Urmite Genomes"/>
        </authorList>
    </citation>
    <scope>NUCLEOTIDE SEQUENCE [LARGE SCALE GENOMIC DNA]</scope>
    <source>
        <strain evidence="2">IHUMI-27.7</strain>
    </source>
</reference>
<name>A0A2R8FFD8_9VIRU</name>
<evidence type="ECO:0000256" key="1">
    <source>
        <dbReference type="SAM" id="Phobius"/>
    </source>
</evidence>
<gene>
    <name evidence="2" type="ORF">BRZCDTV_448</name>
</gene>